<organism evidence="2">
    <name type="scientific">bioreactor metagenome</name>
    <dbReference type="NCBI Taxonomy" id="1076179"/>
    <lineage>
        <taxon>unclassified sequences</taxon>
        <taxon>metagenomes</taxon>
        <taxon>ecological metagenomes</taxon>
    </lineage>
</organism>
<name>A0A644YBI9_9ZZZZ</name>
<feature type="region of interest" description="Disordered" evidence="1">
    <location>
        <begin position="98"/>
        <end position="121"/>
    </location>
</feature>
<dbReference type="AlphaFoldDB" id="A0A644YBI9"/>
<proteinExistence type="predicted"/>
<accession>A0A644YBI9</accession>
<dbReference type="EMBL" id="VSSQ01004045">
    <property type="protein sequence ID" value="MPM23494.1"/>
    <property type="molecule type" value="Genomic_DNA"/>
</dbReference>
<reference evidence="2" key="1">
    <citation type="submission" date="2019-08" db="EMBL/GenBank/DDBJ databases">
        <authorList>
            <person name="Kucharzyk K."/>
            <person name="Murdoch R.W."/>
            <person name="Higgins S."/>
            <person name="Loffler F."/>
        </authorList>
    </citation>
    <scope>NUCLEOTIDE SEQUENCE</scope>
</reference>
<comment type="caution">
    <text evidence="2">The sequence shown here is derived from an EMBL/GenBank/DDBJ whole genome shotgun (WGS) entry which is preliminary data.</text>
</comment>
<protein>
    <submittedName>
        <fullName evidence="2">Uncharacterized protein</fullName>
    </submittedName>
</protein>
<sequence length="121" mass="13316">MVVAFRLERRSQTVPEVDDSGVFTGSEDDLRPPCGKMLQKVFRGLVAAVLRPHYTEDPEFAFIGLPSEGGFGGGEFFFPDAVFREVHGACLLSQGKKRRTARKAGRPLLREWPRSPVPGGA</sequence>
<evidence type="ECO:0000313" key="2">
    <source>
        <dbReference type="EMBL" id="MPM23494.1"/>
    </source>
</evidence>
<evidence type="ECO:0000256" key="1">
    <source>
        <dbReference type="SAM" id="MobiDB-lite"/>
    </source>
</evidence>
<gene>
    <name evidence="2" type="ORF">SDC9_69968</name>
</gene>